<gene>
    <name evidence="2" type="ORF">HELGO_WM75527</name>
</gene>
<name>A0A6S6S3W7_9GAMM</name>
<dbReference type="Pfam" id="PF12973">
    <property type="entry name" value="Cupin_7"/>
    <property type="match status" value="1"/>
</dbReference>
<evidence type="ECO:0000259" key="1">
    <source>
        <dbReference type="Pfam" id="PF12973"/>
    </source>
</evidence>
<dbReference type="InterPro" id="IPR011051">
    <property type="entry name" value="RmlC_Cupin_sf"/>
</dbReference>
<organism evidence="2">
    <name type="scientific">uncultured Thiotrichaceae bacterium</name>
    <dbReference type="NCBI Taxonomy" id="298394"/>
    <lineage>
        <taxon>Bacteria</taxon>
        <taxon>Pseudomonadati</taxon>
        <taxon>Pseudomonadota</taxon>
        <taxon>Gammaproteobacteria</taxon>
        <taxon>Thiotrichales</taxon>
        <taxon>Thiotrichaceae</taxon>
        <taxon>environmental samples</taxon>
    </lineage>
</organism>
<evidence type="ECO:0000313" key="2">
    <source>
        <dbReference type="EMBL" id="CAA6804290.1"/>
    </source>
</evidence>
<dbReference type="Gene3D" id="2.60.120.10">
    <property type="entry name" value="Jelly Rolls"/>
    <property type="match status" value="1"/>
</dbReference>
<dbReference type="InterPro" id="IPR014710">
    <property type="entry name" value="RmlC-like_jellyroll"/>
</dbReference>
<reference evidence="2" key="1">
    <citation type="submission" date="2020-01" db="EMBL/GenBank/DDBJ databases">
        <authorList>
            <person name="Meier V. D."/>
            <person name="Meier V D."/>
        </authorList>
    </citation>
    <scope>NUCLEOTIDE SEQUENCE</scope>
    <source>
        <strain evidence="2">HLG_WM_MAG_08</strain>
    </source>
</reference>
<dbReference type="AlphaFoldDB" id="A0A6S6S3W7"/>
<accession>A0A6S6S3W7</accession>
<protein>
    <recommendedName>
        <fullName evidence="1">ChrR-like cupin domain-containing protein</fullName>
    </recommendedName>
</protein>
<dbReference type="EMBL" id="CACVAV010000071">
    <property type="protein sequence ID" value="CAA6804290.1"/>
    <property type="molecule type" value="Genomic_DNA"/>
</dbReference>
<dbReference type="InterPro" id="IPR025979">
    <property type="entry name" value="ChrR-like_cupin_dom"/>
</dbReference>
<dbReference type="SUPFAM" id="SSF51182">
    <property type="entry name" value="RmlC-like cupins"/>
    <property type="match status" value="1"/>
</dbReference>
<feature type="domain" description="ChrR-like cupin" evidence="1">
    <location>
        <begin position="63"/>
        <end position="154"/>
    </location>
</feature>
<sequence length="160" mass="17312">MGSNSDKRLEVLDHDVLVMLAAAHEPVDLPDEVTSRMRNNVMQSIRAEQAAENPGFSTVRVSEDEGWIEALPGGHVKVLKGDITVPNSLLSYLIRLEPGFAMEGHAHLFDEETLMIEGDLSLGDLKLSAGDFHFAAAGVVHGDVYTVQGCLAYMRGALPV</sequence>
<proteinExistence type="predicted"/>